<protein>
    <submittedName>
        <fullName evidence="2">Uncharacterized protein</fullName>
    </submittedName>
</protein>
<accession>A0ABW5WKI4</accession>
<evidence type="ECO:0000313" key="3">
    <source>
        <dbReference type="Proteomes" id="UP001597478"/>
    </source>
</evidence>
<comment type="caution">
    <text evidence="2">The sequence shown here is derived from an EMBL/GenBank/DDBJ whole genome shotgun (WGS) entry which is preliminary data.</text>
</comment>
<feature type="signal peptide" evidence="1">
    <location>
        <begin position="1"/>
        <end position="21"/>
    </location>
</feature>
<evidence type="ECO:0000256" key="1">
    <source>
        <dbReference type="SAM" id="SignalP"/>
    </source>
</evidence>
<gene>
    <name evidence="2" type="ORF">ACFS2C_26490</name>
</gene>
<keyword evidence="1" id="KW-0732">Signal</keyword>
<name>A0ABW5WKI4_9PSEU</name>
<sequence>MMFVLGAGILITGAMPSGAQAAITAEGLGLNQDASIDDSVGPSPADDFGPNRTMYTDDGNPGGWVYFQTVGDLVQLGDRQEDGAGVELDIWNVTNDPDTYEYGMYAGNGDDTYIYADASMGQPWNMAEGACFRFRIRLVDNGRVIPGSTDTAQWRNVNTDGTDIDCPGVD</sequence>
<dbReference type="RefSeq" id="WP_377395428.1">
    <property type="nucleotide sequence ID" value="NZ_JBHSAN010000054.1"/>
</dbReference>
<dbReference type="EMBL" id="JBHUOF010000049">
    <property type="protein sequence ID" value="MFD2802946.1"/>
    <property type="molecule type" value="Genomic_DNA"/>
</dbReference>
<reference evidence="3" key="1">
    <citation type="journal article" date="2019" name="Int. J. Syst. Evol. Microbiol.">
        <title>The Global Catalogue of Microorganisms (GCM) 10K type strain sequencing project: providing services to taxonomists for standard genome sequencing and annotation.</title>
        <authorList>
            <consortium name="The Broad Institute Genomics Platform"/>
            <consortium name="The Broad Institute Genome Sequencing Center for Infectious Disease"/>
            <person name="Wu L."/>
            <person name="Ma J."/>
        </authorList>
    </citation>
    <scope>NUCLEOTIDE SEQUENCE [LARGE SCALE GENOMIC DNA]</scope>
    <source>
        <strain evidence="3">IBRC-M 10906</strain>
    </source>
</reference>
<proteinExistence type="predicted"/>
<dbReference type="Proteomes" id="UP001597478">
    <property type="component" value="Unassembled WGS sequence"/>
</dbReference>
<keyword evidence="3" id="KW-1185">Reference proteome</keyword>
<evidence type="ECO:0000313" key="2">
    <source>
        <dbReference type="EMBL" id="MFD2802946.1"/>
    </source>
</evidence>
<organism evidence="2 3">
    <name type="scientific">Prauserella oleivorans</name>
    <dbReference type="NCBI Taxonomy" id="1478153"/>
    <lineage>
        <taxon>Bacteria</taxon>
        <taxon>Bacillati</taxon>
        <taxon>Actinomycetota</taxon>
        <taxon>Actinomycetes</taxon>
        <taxon>Pseudonocardiales</taxon>
        <taxon>Pseudonocardiaceae</taxon>
        <taxon>Prauserella</taxon>
    </lineage>
</organism>
<feature type="chain" id="PRO_5047345127" evidence="1">
    <location>
        <begin position="22"/>
        <end position="170"/>
    </location>
</feature>